<dbReference type="OrthoDB" id="9795988at2"/>
<feature type="transmembrane region" description="Helical" evidence="2">
    <location>
        <begin position="237"/>
        <end position="260"/>
    </location>
</feature>
<accession>A0A4U6BL13</accession>
<gene>
    <name evidence="3" type="ORF">YH63_005260</name>
</gene>
<name>A0A4U6BL13_9BRAD</name>
<dbReference type="EMBL" id="LBIA02000001">
    <property type="protein sequence ID" value="TKT70867.1"/>
    <property type="molecule type" value="Genomic_DNA"/>
</dbReference>
<evidence type="ECO:0000256" key="2">
    <source>
        <dbReference type="SAM" id="Phobius"/>
    </source>
</evidence>
<dbReference type="STRING" id="211460.YH63_13645"/>
<feature type="transmembrane region" description="Helical" evidence="2">
    <location>
        <begin position="203"/>
        <end position="225"/>
    </location>
</feature>
<organism evidence="3 4">
    <name type="scientific">Afipia massiliensis</name>
    <dbReference type="NCBI Taxonomy" id="211460"/>
    <lineage>
        <taxon>Bacteria</taxon>
        <taxon>Pseudomonadati</taxon>
        <taxon>Pseudomonadota</taxon>
        <taxon>Alphaproteobacteria</taxon>
        <taxon>Hyphomicrobiales</taxon>
        <taxon>Nitrobacteraceae</taxon>
        <taxon>Afipia</taxon>
    </lineage>
</organism>
<evidence type="ECO:0008006" key="5">
    <source>
        <dbReference type="Google" id="ProtNLM"/>
    </source>
</evidence>
<keyword evidence="4" id="KW-1185">Reference proteome</keyword>
<evidence type="ECO:0000256" key="1">
    <source>
        <dbReference type="SAM" id="Coils"/>
    </source>
</evidence>
<protein>
    <recommendedName>
        <fullName evidence="5">Transmembrane protein</fullName>
    </recommendedName>
</protein>
<feature type="coiled-coil region" evidence="1">
    <location>
        <begin position="330"/>
        <end position="361"/>
    </location>
</feature>
<keyword evidence="2" id="KW-1133">Transmembrane helix</keyword>
<keyword evidence="2" id="KW-0812">Transmembrane</keyword>
<keyword evidence="2" id="KW-0472">Membrane</keyword>
<proteinExistence type="predicted"/>
<evidence type="ECO:0000313" key="3">
    <source>
        <dbReference type="EMBL" id="TKT70867.1"/>
    </source>
</evidence>
<feature type="transmembrane region" description="Helical" evidence="2">
    <location>
        <begin position="169"/>
        <end position="191"/>
    </location>
</feature>
<sequence>MNEKASRRHAAISRLRELFGQAPHPYRPSTQIFLDLDVEQASRNQDLAQRGAERGSSERPDANATVLDDIEHQVVESTESHKQTAHAIYLEQLHTYDARLTALNFEERFAIIRQAAPEAVGDFAAEASMGRDELFELRRRLNESEAEREDFRKRHKIARPARLSTIGKVLLKLGLLAVLFVIEVAVNGGFLSKSNQGGILGGLSVAFVFAAFNIIVSFLCGLTPIRLMYRRNIIYKAMGFFSLLAYLALAVVLNLALAHIREIPPDVLIDVDREALKRLLETPFALHEIQSWLLFGIGLVFSIIAMADGLLFFDPYIGYAGLERRWQSASARYRTAKEELIQQLRDIRNDASDAMNGAERDLAIRRSEYDALMVARGRLSQRFIEHQSQIERATNALLQVYREANRRARSTPAPAYFDRPYVLERTPIEPANRDPDERERLRRSIEEVQDLLKTQAEAVHGSFDAAVKTYREIDELFPESSYAKNQT</sequence>
<evidence type="ECO:0000313" key="4">
    <source>
        <dbReference type="Proteomes" id="UP000034832"/>
    </source>
</evidence>
<dbReference type="AlphaFoldDB" id="A0A4U6BL13"/>
<keyword evidence="1" id="KW-0175">Coiled coil</keyword>
<dbReference type="Proteomes" id="UP000034832">
    <property type="component" value="Unassembled WGS sequence"/>
</dbReference>
<reference evidence="3" key="1">
    <citation type="submission" date="2019-04" db="EMBL/GenBank/DDBJ databases">
        <title>Whole genome sequencing of cave bacteria.</title>
        <authorList>
            <person name="Gan H.M."/>
            <person name="Barton H."/>
            <person name="Savka M.A."/>
        </authorList>
    </citation>
    <scope>NUCLEOTIDE SEQUENCE [LARGE SCALE GENOMIC DNA]</scope>
    <source>
        <strain evidence="3">LC387</strain>
    </source>
</reference>
<dbReference type="RefSeq" id="WP_046828508.1">
    <property type="nucleotide sequence ID" value="NZ_LBIA02000001.1"/>
</dbReference>
<comment type="caution">
    <text evidence="3">The sequence shown here is derived from an EMBL/GenBank/DDBJ whole genome shotgun (WGS) entry which is preliminary data.</text>
</comment>
<feature type="transmembrane region" description="Helical" evidence="2">
    <location>
        <begin position="292"/>
        <end position="313"/>
    </location>
</feature>